<dbReference type="Proteomes" id="UP001211065">
    <property type="component" value="Unassembled WGS sequence"/>
</dbReference>
<dbReference type="Gene3D" id="3.30.40.10">
    <property type="entry name" value="Zinc/RING finger domain, C3HC4 (zinc finger)"/>
    <property type="match status" value="1"/>
</dbReference>
<dbReference type="InterPro" id="IPR013083">
    <property type="entry name" value="Znf_RING/FYVE/PHD"/>
</dbReference>
<protein>
    <recommendedName>
        <fullName evidence="3">RING-type domain-containing protein</fullName>
    </recommendedName>
</protein>
<gene>
    <name evidence="1" type="ORF">HK099_005708</name>
</gene>
<evidence type="ECO:0008006" key="3">
    <source>
        <dbReference type="Google" id="ProtNLM"/>
    </source>
</evidence>
<reference evidence="1" key="1">
    <citation type="submission" date="2020-05" db="EMBL/GenBank/DDBJ databases">
        <title>Phylogenomic resolution of chytrid fungi.</title>
        <authorList>
            <person name="Stajich J.E."/>
            <person name="Amses K."/>
            <person name="Simmons R."/>
            <person name="Seto K."/>
            <person name="Myers J."/>
            <person name="Bonds A."/>
            <person name="Quandt C.A."/>
            <person name="Barry K."/>
            <person name="Liu P."/>
            <person name="Grigoriev I."/>
            <person name="Longcore J.E."/>
            <person name="James T.Y."/>
        </authorList>
    </citation>
    <scope>NUCLEOTIDE SEQUENCE</scope>
    <source>
        <strain evidence="1">JEL0476</strain>
    </source>
</reference>
<dbReference type="EMBL" id="JADGJW010000459">
    <property type="protein sequence ID" value="KAJ3216805.1"/>
    <property type="molecule type" value="Genomic_DNA"/>
</dbReference>
<sequence>MGIESTLFVDQSNIDELTCPICFDVFENPRKCKNGHIHCFNCFQEVIFLSNACSICKVYVESINRTLKCPNMERLIENKIVKCPFNTVNIDEPQSSRSGCGWEGTFKELWSHHEQCLSGFASVKDLWNVQKNAEDLILDDQFPEVFKHYHQILEIWEKKDFLIESIKNKLDSTEVKLIYNDTLNKNLTNLISCNYCKVFERVNIQKFYRCIENNCNKIICLNCYKKNNLKHDARHTVVFNVLLQEFPTNYRAGIKKIFNVYENLIMDSNKQILIQHSNQDLSELVYLDFNEKYEIFNFLKCKFDGVLNKLNLTFAFSNFDLREGGISCLSCPEPGFDLCRYCINSDLHYNHHHSEYENTSPILLRNIGLIKKKGNLEIINHNEFLRFTPFFGDQPVSSFDPLNLVGFFAKMLGLRHKIVLKTLTEVYSGSKIDISTKRKFKLENHNHRVEVPKKYSVLKFNLQENENRFGGGLFNMIVEHLEA</sequence>
<name>A0AAD5U185_9FUNG</name>
<evidence type="ECO:0000313" key="1">
    <source>
        <dbReference type="EMBL" id="KAJ3216805.1"/>
    </source>
</evidence>
<comment type="caution">
    <text evidence="1">The sequence shown here is derived from an EMBL/GenBank/DDBJ whole genome shotgun (WGS) entry which is preliminary data.</text>
</comment>
<keyword evidence="2" id="KW-1185">Reference proteome</keyword>
<evidence type="ECO:0000313" key="2">
    <source>
        <dbReference type="Proteomes" id="UP001211065"/>
    </source>
</evidence>
<organism evidence="1 2">
    <name type="scientific">Clydaea vesicula</name>
    <dbReference type="NCBI Taxonomy" id="447962"/>
    <lineage>
        <taxon>Eukaryota</taxon>
        <taxon>Fungi</taxon>
        <taxon>Fungi incertae sedis</taxon>
        <taxon>Chytridiomycota</taxon>
        <taxon>Chytridiomycota incertae sedis</taxon>
        <taxon>Chytridiomycetes</taxon>
        <taxon>Lobulomycetales</taxon>
        <taxon>Lobulomycetaceae</taxon>
        <taxon>Clydaea</taxon>
    </lineage>
</organism>
<dbReference type="SUPFAM" id="SSF57850">
    <property type="entry name" value="RING/U-box"/>
    <property type="match status" value="1"/>
</dbReference>
<proteinExistence type="predicted"/>
<accession>A0AAD5U185</accession>
<dbReference type="AlphaFoldDB" id="A0AAD5U185"/>